<dbReference type="RefSeq" id="WP_115896962.1">
    <property type="nucleotide sequence ID" value="NZ_QUNG01000003.1"/>
</dbReference>
<dbReference type="PANTHER" id="PTHR30537">
    <property type="entry name" value="HTH-TYPE TRANSCRIPTIONAL REGULATOR"/>
    <property type="match status" value="1"/>
</dbReference>
<evidence type="ECO:0000313" key="7">
    <source>
        <dbReference type="Proteomes" id="UP000256542"/>
    </source>
</evidence>
<evidence type="ECO:0000259" key="5">
    <source>
        <dbReference type="PROSITE" id="PS50931"/>
    </source>
</evidence>
<evidence type="ECO:0000256" key="3">
    <source>
        <dbReference type="ARBA" id="ARBA00023125"/>
    </source>
</evidence>
<evidence type="ECO:0000256" key="4">
    <source>
        <dbReference type="ARBA" id="ARBA00023163"/>
    </source>
</evidence>
<keyword evidence="4" id="KW-0804">Transcription</keyword>
<dbReference type="Gene3D" id="3.40.190.10">
    <property type="entry name" value="Periplasmic binding protein-like II"/>
    <property type="match status" value="2"/>
</dbReference>
<dbReference type="PANTHER" id="PTHR30537:SF74">
    <property type="entry name" value="HTH-TYPE TRANSCRIPTIONAL REGULATOR TRPI"/>
    <property type="match status" value="1"/>
</dbReference>
<evidence type="ECO:0000313" key="6">
    <source>
        <dbReference type="EMBL" id="REG85094.1"/>
    </source>
</evidence>
<dbReference type="InterPro" id="IPR036388">
    <property type="entry name" value="WH-like_DNA-bd_sf"/>
</dbReference>
<dbReference type="AlphaFoldDB" id="A0A3E0DQ63"/>
<dbReference type="InterPro" id="IPR058163">
    <property type="entry name" value="LysR-type_TF_proteobact-type"/>
</dbReference>
<dbReference type="PRINTS" id="PR00039">
    <property type="entry name" value="HTHLYSR"/>
</dbReference>
<dbReference type="NCBIfam" id="NF008352">
    <property type="entry name" value="PRK11139.1"/>
    <property type="match status" value="1"/>
</dbReference>
<dbReference type="GO" id="GO:0006351">
    <property type="term" value="P:DNA-templated transcription"/>
    <property type="evidence" value="ECO:0007669"/>
    <property type="project" value="TreeGrafter"/>
</dbReference>
<feature type="domain" description="HTH lysR-type" evidence="5">
    <location>
        <begin position="4"/>
        <end position="61"/>
    </location>
</feature>
<dbReference type="PROSITE" id="PS50931">
    <property type="entry name" value="HTH_LYSR"/>
    <property type="match status" value="1"/>
</dbReference>
<dbReference type="Gene3D" id="1.10.10.10">
    <property type="entry name" value="Winged helix-like DNA-binding domain superfamily/Winged helix DNA-binding domain"/>
    <property type="match status" value="1"/>
</dbReference>
<gene>
    <name evidence="6" type="ORF">DFP81_103293</name>
</gene>
<dbReference type="Pfam" id="PF00126">
    <property type="entry name" value="HTH_1"/>
    <property type="match status" value="1"/>
</dbReference>
<protein>
    <submittedName>
        <fullName evidence="6">LysR family transcriptional regulator</fullName>
    </submittedName>
</protein>
<dbReference type="InterPro" id="IPR005119">
    <property type="entry name" value="LysR_subst-bd"/>
</dbReference>
<dbReference type="SUPFAM" id="SSF53850">
    <property type="entry name" value="Periplasmic binding protein-like II"/>
    <property type="match status" value="1"/>
</dbReference>
<proteinExistence type="inferred from homology"/>
<dbReference type="EMBL" id="QUNG01000003">
    <property type="protein sequence ID" value="REG85094.1"/>
    <property type="molecule type" value="Genomic_DNA"/>
</dbReference>
<name>A0A3E0DQ63_9GAMM</name>
<evidence type="ECO:0000256" key="2">
    <source>
        <dbReference type="ARBA" id="ARBA00023015"/>
    </source>
</evidence>
<dbReference type="FunFam" id="1.10.10.10:FF:000001">
    <property type="entry name" value="LysR family transcriptional regulator"/>
    <property type="match status" value="1"/>
</dbReference>
<dbReference type="GO" id="GO:0043565">
    <property type="term" value="F:sequence-specific DNA binding"/>
    <property type="evidence" value="ECO:0007669"/>
    <property type="project" value="TreeGrafter"/>
</dbReference>
<accession>A0A3E0DQ63</accession>
<evidence type="ECO:0000256" key="1">
    <source>
        <dbReference type="ARBA" id="ARBA00009437"/>
    </source>
</evidence>
<dbReference type="InterPro" id="IPR000847">
    <property type="entry name" value="LysR_HTH_N"/>
</dbReference>
<keyword evidence="7" id="KW-1185">Reference proteome</keyword>
<comment type="caution">
    <text evidence="6">The sequence shown here is derived from an EMBL/GenBank/DDBJ whole genome shotgun (WGS) entry which is preliminary data.</text>
</comment>
<dbReference type="Pfam" id="PF03466">
    <property type="entry name" value="LysR_substrate"/>
    <property type="match status" value="1"/>
</dbReference>
<reference evidence="6 7" key="1">
    <citation type="submission" date="2018-08" db="EMBL/GenBank/DDBJ databases">
        <title>Genomic Encyclopedia of Type Strains, Phase III (KMG-III): the genomes of soil and plant-associated and newly described type strains.</title>
        <authorList>
            <person name="Whitman W."/>
        </authorList>
    </citation>
    <scope>NUCLEOTIDE SEQUENCE [LARGE SCALE GENOMIC DNA]</scope>
    <source>
        <strain evidence="6 7">CECT 7375</strain>
    </source>
</reference>
<sequence>MKSIPLYGLETFAIAARHLSFTKAAQEMNLTQGAVSQQIRQLEERLGLTLFIRHHRRLELSVAGARLAVQVNHSFSEINGLIAELKEEESSTILTVSVMPSFATKWLIPRLGSLQEKYPDLQLRIQANEREVNFQRDRIDVAIVHSHLLAPSSGLAIPLLKDKVFPVCSPAFAHDRQLTSPAQLAKVPLLNDDSEWRFSSPYAEWDKWLQLAKAKGVKPSRGISFNRGDLAVQAAVAGQGVALGRTPLVMDDIQQGRLVQPFSESLDEGHAYLFVCPDAQRQRDAVQQLIAWLVEECYAYAPLDCLTTPDDLIQLGVAPE</sequence>
<dbReference type="Proteomes" id="UP000256542">
    <property type="component" value="Unassembled WGS sequence"/>
</dbReference>
<dbReference type="OrthoDB" id="6787458at2"/>
<keyword evidence="2" id="KW-0805">Transcription regulation</keyword>
<organism evidence="6 7">
    <name type="scientific">Marinomonas pollencensis</name>
    <dbReference type="NCBI Taxonomy" id="491954"/>
    <lineage>
        <taxon>Bacteria</taxon>
        <taxon>Pseudomonadati</taxon>
        <taxon>Pseudomonadota</taxon>
        <taxon>Gammaproteobacteria</taxon>
        <taxon>Oceanospirillales</taxon>
        <taxon>Oceanospirillaceae</taxon>
        <taxon>Marinomonas</taxon>
    </lineage>
</organism>
<dbReference type="SUPFAM" id="SSF46785">
    <property type="entry name" value="Winged helix' DNA-binding domain"/>
    <property type="match status" value="1"/>
</dbReference>
<comment type="similarity">
    <text evidence="1">Belongs to the LysR transcriptional regulatory family.</text>
</comment>
<dbReference type="InterPro" id="IPR036390">
    <property type="entry name" value="WH_DNA-bd_sf"/>
</dbReference>
<dbReference type="CDD" id="cd08432">
    <property type="entry name" value="PBP2_GcdR_TrpI_HvrB_AmpR_like"/>
    <property type="match status" value="1"/>
</dbReference>
<dbReference type="GO" id="GO:0003700">
    <property type="term" value="F:DNA-binding transcription factor activity"/>
    <property type="evidence" value="ECO:0007669"/>
    <property type="project" value="InterPro"/>
</dbReference>
<keyword evidence="3" id="KW-0238">DNA-binding</keyword>